<reference evidence="4 5" key="1">
    <citation type="journal article" date="2024" name="BMC Genomics">
        <title>Genome assembly of redclaw crayfish (Cherax quadricarinatus) provides insights into its immune adaptation and hypoxia tolerance.</title>
        <authorList>
            <person name="Liu Z."/>
            <person name="Zheng J."/>
            <person name="Li H."/>
            <person name="Fang K."/>
            <person name="Wang S."/>
            <person name="He J."/>
            <person name="Zhou D."/>
            <person name="Weng S."/>
            <person name="Chi M."/>
            <person name="Gu Z."/>
            <person name="He J."/>
            <person name="Li F."/>
            <person name="Wang M."/>
        </authorList>
    </citation>
    <scope>NUCLEOTIDE SEQUENCE [LARGE SCALE GENOMIC DNA]</scope>
    <source>
        <strain evidence="4">ZL_2023a</strain>
    </source>
</reference>
<dbReference type="Proteomes" id="UP001445076">
    <property type="component" value="Unassembled WGS sequence"/>
</dbReference>
<evidence type="ECO:0000313" key="5">
    <source>
        <dbReference type="Proteomes" id="UP001445076"/>
    </source>
</evidence>
<accession>A0AAW0WUP6</accession>
<proteinExistence type="predicted"/>
<dbReference type="EMBL" id="JARKIK010000061">
    <property type="protein sequence ID" value="KAK8731358.1"/>
    <property type="molecule type" value="Genomic_DNA"/>
</dbReference>
<dbReference type="AlphaFoldDB" id="A0AAW0WUP6"/>
<feature type="chain" id="PRO_5043463474" evidence="3">
    <location>
        <begin position="20"/>
        <end position="309"/>
    </location>
</feature>
<keyword evidence="2" id="KW-0472">Membrane</keyword>
<organism evidence="4 5">
    <name type="scientific">Cherax quadricarinatus</name>
    <name type="common">Australian red claw crayfish</name>
    <dbReference type="NCBI Taxonomy" id="27406"/>
    <lineage>
        <taxon>Eukaryota</taxon>
        <taxon>Metazoa</taxon>
        <taxon>Ecdysozoa</taxon>
        <taxon>Arthropoda</taxon>
        <taxon>Crustacea</taxon>
        <taxon>Multicrustacea</taxon>
        <taxon>Malacostraca</taxon>
        <taxon>Eumalacostraca</taxon>
        <taxon>Eucarida</taxon>
        <taxon>Decapoda</taxon>
        <taxon>Pleocyemata</taxon>
        <taxon>Astacidea</taxon>
        <taxon>Parastacoidea</taxon>
        <taxon>Parastacidae</taxon>
        <taxon>Cherax</taxon>
    </lineage>
</organism>
<protein>
    <submittedName>
        <fullName evidence="4">Uncharacterized protein</fullName>
    </submittedName>
</protein>
<evidence type="ECO:0000256" key="3">
    <source>
        <dbReference type="SAM" id="SignalP"/>
    </source>
</evidence>
<evidence type="ECO:0000313" key="4">
    <source>
        <dbReference type="EMBL" id="KAK8731358.1"/>
    </source>
</evidence>
<feature type="compositionally biased region" description="Basic and acidic residues" evidence="1">
    <location>
        <begin position="285"/>
        <end position="309"/>
    </location>
</feature>
<keyword evidence="2" id="KW-1133">Transmembrane helix</keyword>
<feature type="region of interest" description="Disordered" evidence="1">
    <location>
        <begin position="270"/>
        <end position="309"/>
    </location>
</feature>
<comment type="caution">
    <text evidence="4">The sequence shown here is derived from an EMBL/GenBank/DDBJ whole genome shotgun (WGS) entry which is preliminary data.</text>
</comment>
<name>A0AAW0WUP6_CHEQU</name>
<keyword evidence="5" id="KW-1185">Reference proteome</keyword>
<evidence type="ECO:0000256" key="2">
    <source>
        <dbReference type="SAM" id="Phobius"/>
    </source>
</evidence>
<keyword evidence="2" id="KW-0812">Transmembrane</keyword>
<feature type="signal peptide" evidence="3">
    <location>
        <begin position="1"/>
        <end position="19"/>
    </location>
</feature>
<sequence>MQVLCVVVIAVVGAVACQAAAVVDDKDDDLDVVEVMASGEDTSLDSSPATGRTFSEWGKTIMEWMGFDYDDESEYDYEYTYYYPPSASSQVGYGIPAVGYVSPSAGGQQSSYSSYSPVQIAPQHFGHPARDDKYEEDDNSWSMTDLMYGVAMSAIPIGLLVSAIPTGLFTVALRRRSLGDDNLLEDSLNPEELPLLHALVESDFLALTSRECQAKLFCELTRIGEHEGASFMQRAFYYVSTLTPDFLARKVGLARLFRTSRSGNCNMFQCSATSAQRPPPKVTHKPVDTNRISEDVTSSDKDTVEVAKE</sequence>
<gene>
    <name evidence="4" type="ORF">OTU49_007562</name>
</gene>
<feature type="transmembrane region" description="Helical" evidence="2">
    <location>
        <begin position="146"/>
        <end position="173"/>
    </location>
</feature>
<evidence type="ECO:0000256" key="1">
    <source>
        <dbReference type="SAM" id="MobiDB-lite"/>
    </source>
</evidence>
<keyword evidence="3" id="KW-0732">Signal</keyword>